<evidence type="ECO:0000313" key="1">
    <source>
        <dbReference type="EMBL" id="KAK1579439.1"/>
    </source>
</evidence>
<sequence length="176" mass="19191">MKTTAAVPQITNTAARAGQASRLSDCVPKQADLSIVDTHGDYENPGCNATHAGHHSDLYNVTYIMKQQANAENMGDSDQLLPHRSSADPVQDRIDKMYHHAEDLKRAQHIMEHLAAGFIPTKGATHVPRDNVLKATRASTPSMENILSKAGSAGLNREKLVSLDMAMTTDKKYTRA</sequence>
<proteinExistence type="predicted"/>
<name>A0AAD8PRI5_9PEZI</name>
<dbReference type="EMBL" id="JAHLJV010000066">
    <property type="protein sequence ID" value="KAK1579439.1"/>
    <property type="molecule type" value="Genomic_DNA"/>
</dbReference>
<keyword evidence="2" id="KW-1185">Reference proteome</keyword>
<accession>A0AAD8PRI5</accession>
<dbReference type="GeneID" id="85445717"/>
<dbReference type="RefSeq" id="XP_060410563.1">
    <property type="nucleotide sequence ID" value="XM_060561477.1"/>
</dbReference>
<reference evidence="1" key="1">
    <citation type="submission" date="2021-06" db="EMBL/GenBank/DDBJ databases">
        <title>Comparative genomics, transcriptomics and evolutionary studies reveal genomic signatures of adaptation to plant cell wall in hemibiotrophic fungi.</title>
        <authorList>
            <consortium name="DOE Joint Genome Institute"/>
            <person name="Baroncelli R."/>
            <person name="Diaz J.F."/>
            <person name="Benocci T."/>
            <person name="Peng M."/>
            <person name="Battaglia E."/>
            <person name="Haridas S."/>
            <person name="Andreopoulos W."/>
            <person name="Labutti K."/>
            <person name="Pangilinan J."/>
            <person name="Floch G.L."/>
            <person name="Makela M.R."/>
            <person name="Henrissat B."/>
            <person name="Grigoriev I.V."/>
            <person name="Crouch J.A."/>
            <person name="De Vries R.P."/>
            <person name="Sukno S.A."/>
            <person name="Thon M.R."/>
        </authorList>
    </citation>
    <scope>NUCLEOTIDE SEQUENCE</scope>
    <source>
        <strain evidence="1">CBS 125086</strain>
    </source>
</reference>
<gene>
    <name evidence="1" type="ORF">LY79DRAFT_592842</name>
</gene>
<protein>
    <submittedName>
        <fullName evidence="1">Uncharacterized protein</fullName>
    </submittedName>
</protein>
<dbReference type="Proteomes" id="UP001230504">
    <property type="component" value="Unassembled WGS sequence"/>
</dbReference>
<evidence type="ECO:0000313" key="2">
    <source>
        <dbReference type="Proteomes" id="UP001230504"/>
    </source>
</evidence>
<organism evidence="1 2">
    <name type="scientific">Colletotrichum navitas</name>
    <dbReference type="NCBI Taxonomy" id="681940"/>
    <lineage>
        <taxon>Eukaryota</taxon>
        <taxon>Fungi</taxon>
        <taxon>Dikarya</taxon>
        <taxon>Ascomycota</taxon>
        <taxon>Pezizomycotina</taxon>
        <taxon>Sordariomycetes</taxon>
        <taxon>Hypocreomycetidae</taxon>
        <taxon>Glomerellales</taxon>
        <taxon>Glomerellaceae</taxon>
        <taxon>Colletotrichum</taxon>
        <taxon>Colletotrichum graminicola species complex</taxon>
    </lineage>
</organism>
<comment type="caution">
    <text evidence="1">The sequence shown here is derived from an EMBL/GenBank/DDBJ whole genome shotgun (WGS) entry which is preliminary data.</text>
</comment>
<dbReference type="AlphaFoldDB" id="A0AAD8PRI5"/>